<dbReference type="AlphaFoldDB" id="A0A4V5MYY2"/>
<proteinExistence type="predicted"/>
<evidence type="ECO:0000313" key="3">
    <source>
        <dbReference type="Proteomes" id="UP000305778"/>
    </source>
</evidence>
<dbReference type="EMBL" id="SUMC01000173">
    <property type="protein sequence ID" value="TJZ95858.1"/>
    <property type="molecule type" value="Genomic_DNA"/>
</dbReference>
<reference evidence="2 3" key="1">
    <citation type="submission" date="2019-04" db="EMBL/GenBank/DDBJ databases">
        <title>Streptomyces oryziradicis sp. nov., a novel actinomycete isolated from rhizosphere soil of rice (Oryza sativa L.).</title>
        <authorList>
            <person name="Li C."/>
        </authorList>
    </citation>
    <scope>NUCLEOTIDE SEQUENCE [LARGE SCALE GENOMIC DNA]</scope>
    <source>
        <strain evidence="2 3">NEAU-C40</strain>
    </source>
</reference>
<gene>
    <name evidence="2" type="ORF">FCI23_51760</name>
</gene>
<evidence type="ECO:0000256" key="1">
    <source>
        <dbReference type="SAM" id="MobiDB-lite"/>
    </source>
</evidence>
<sequence>MPELEPGQRPTAEQAKALRQAAAAERARAEAVAAMLEDLAENGLPQLDECRTWAEIREELWAGYDAQHDVGHVA</sequence>
<comment type="caution">
    <text evidence="2">The sequence shown here is derived from an EMBL/GenBank/DDBJ whole genome shotgun (WGS) entry which is preliminary data.</text>
</comment>
<organism evidence="2 3">
    <name type="scientific">Actinacidiphila oryziradicis</name>
    <dbReference type="NCBI Taxonomy" id="2571141"/>
    <lineage>
        <taxon>Bacteria</taxon>
        <taxon>Bacillati</taxon>
        <taxon>Actinomycetota</taxon>
        <taxon>Actinomycetes</taxon>
        <taxon>Kitasatosporales</taxon>
        <taxon>Streptomycetaceae</taxon>
        <taxon>Actinacidiphila</taxon>
    </lineage>
</organism>
<accession>A0A4V5MYY2</accession>
<keyword evidence="3" id="KW-1185">Reference proteome</keyword>
<dbReference type="Proteomes" id="UP000305778">
    <property type="component" value="Unassembled WGS sequence"/>
</dbReference>
<feature type="region of interest" description="Disordered" evidence="1">
    <location>
        <begin position="1"/>
        <end position="21"/>
    </location>
</feature>
<name>A0A4V5MYY2_9ACTN</name>
<protein>
    <submittedName>
        <fullName evidence="2">Uncharacterized protein</fullName>
    </submittedName>
</protein>
<evidence type="ECO:0000313" key="2">
    <source>
        <dbReference type="EMBL" id="TJZ95858.1"/>
    </source>
</evidence>
<feature type="compositionally biased region" description="Low complexity" evidence="1">
    <location>
        <begin position="12"/>
        <end position="21"/>
    </location>
</feature>